<evidence type="ECO:0000259" key="3">
    <source>
        <dbReference type="PROSITE" id="PS50975"/>
    </source>
</evidence>
<reference evidence="4 5" key="1">
    <citation type="submission" date="2024-02" db="EMBL/GenBank/DDBJ databases">
        <title>Rubritalea halochordaticola NBRC 107102.</title>
        <authorList>
            <person name="Ichikawa N."/>
            <person name="Katano-Makiyama Y."/>
            <person name="Hidaka K."/>
        </authorList>
    </citation>
    <scope>NUCLEOTIDE SEQUENCE [LARGE SCALE GENOMIC DNA]</scope>
    <source>
        <strain evidence="4 5">NBRC 107102</strain>
    </source>
</reference>
<dbReference type="Proteomes" id="UP001424741">
    <property type="component" value="Unassembled WGS sequence"/>
</dbReference>
<dbReference type="EMBL" id="BAABRL010000014">
    <property type="protein sequence ID" value="GAA5497356.1"/>
    <property type="molecule type" value="Genomic_DNA"/>
</dbReference>
<accession>A0ABP9V3W8</accession>
<evidence type="ECO:0000313" key="4">
    <source>
        <dbReference type="EMBL" id="GAA5497356.1"/>
    </source>
</evidence>
<gene>
    <name evidence="4" type="ORF">Rhal01_03550</name>
</gene>
<feature type="region of interest" description="Disordered" evidence="2">
    <location>
        <begin position="261"/>
        <end position="280"/>
    </location>
</feature>
<dbReference type="PANTHER" id="PTHR21621">
    <property type="entry name" value="RIBOSOMAL PROTEIN S6 MODIFICATION PROTEIN"/>
    <property type="match status" value="1"/>
</dbReference>
<sequence length="280" mass="32199">MPWVSFDVLRTLGFSDTLYLTPDQVFQHKEEIRAAEWLLFPEYWQLNSLVYGLNSRVFPSEASYRLGHNKIEMTRAFQLVAPTHTPYTMILANTDYNAEKVWEEMPLPFIAKLPKASQGNGVWKIETPQDWRDYLARTEVIYVQEYLEIDRDIRVVIVGDQLVASYWRLQAERGFYNNVSKGGTVDHESPVPQAALDLAMNLAHTLGVNHAGFDIAMVGEHPYVFEFNRLFGNQGIPGGDVRLREIIEEYLIRCSIPTIPRFPSKPSTPNTPRRKRRPAA</sequence>
<evidence type="ECO:0000256" key="2">
    <source>
        <dbReference type="SAM" id="MobiDB-lite"/>
    </source>
</evidence>
<keyword evidence="1" id="KW-0067">ATP-binding</keyword>
<comment type="caution">
    <text evidence="4">The sequence shown here is derived from an EMBL/GenBank/DDBJ whole genome shotgun (WGS) entry which is preliminary data.</text>
</comment>
<dbReference type="Pfam" id="PF08443">
    <property type="entry name" value="RimK"/>
    <property type="match status" value="1"/>
</dbReference>
<organism evidence="4 5">
    <name type="scientific">Rubritalea halochordaticola</name>
    <dbReference type="NCBI Taxonomy" id="714537"/>
    <lineage>
        <taxon>Bacteria</taxon>
        <taxon>Pseudomonadati</taxon>
        <taxon>Verrucomicrobiota</taxon>
        <taxon>Verrucomicrobiia</taxon>
        <taxon>Verrucomicrobiales</taxon>
        <taxon>Rubritaleaceae</taxon>
        <taxon>Rubritalea</taxon>
    </lineage>
</organism>
<evidence type="ECO:0000256" key="1">
    <source>
        <dbReference type="PROSITE-ProRule" id="PRU00409"/>
    </source>
</evidence>
<protein>
    <recommendedName>
        <fullName evidence="3">ATP-grasp domain-containing protein</fullName>
    </recommendedName>
</protein>
<dbReference type="SUPFAM" id="SSF56059">
    <property type="entry name" value="Glutathione synthetase ATP-binding domain-like"/>
    <property type="match status" value="1"/>
</dbReference>
<keyword evidence="5" id="KW-1185">Reference proteome</keyword>
<keyword evidence="1" id="KW-0547">Nucleotide-binding</keyword>
<dbReference type="PROSITE" id="PS50975">
    <property type="entry name" value="ATP_GRASP"/>
    <property type="match status" value="1"/>
</dbReference>
<dbReference type="InterPro" id="IPR013651">
    <property type="entry name" value="ATP-grasp_RimK-type"/>
</dbReference>
<proteinExistence type="predicted"/>
<dbReference type="Gene3D" id="3.30.470.20">
    <property type="entry name" value="ATP-grasp fold, B domain"/>
    <property type="match status" value="1"/>
</dbReference>
<evidence type="ECO:0000313" key="5">
    <source>
        <dbReference type="Proteomes" id="UP001424741"/>
    </source>
</evidence>
<name>A0ABP9V3W8_9BACT</name>
<dbReference type="PANTHER" id="PTHR21621:SF0">
    <property type="entry name" value="BETA-CITRYLGLUTAMATE SYNTHASE B-RELATED"/>
    <property type="match status" value="1"/>
</dbReference>
<dbReference type="InterPro" id="IPR011761">
    <property type="entry name" value="ATP-grasp"/>
</dbReference>
<feature type="domain" description="ATP-grasp" evidence="3">
    <location>
        <begin position="75"/>
        <end position="256"/>
    </location>
</feature>